<dbReference type="RefSeq" id="WP_062877214.1">
    <property type="nucleotide sequence ID" value="NZ_JAEDXP010000298.1"/>
</dbReference>
<protein>
    <submittedName>
        <fullName evidence="1">Uncharacterized protein</fullName>
    </submittedName>
</protein>
<comment type="caution">
    <text evidence="1">The sequence shown here is derived from an EMBL/GenBank/DDBJ whole genome shotgun (WGS) entry which is preliminary data.</text>
</comment>
<dbReference type="AlphaFoldDB" id="A0ABD4PG34"/>
<evidence type="ECO:0000313" key="1">
    <source>
        <dbReference type="EMBL" id="MBL6236097.1"/>
    </source>
</evidence>
<name>A0ABD4PG34_ECOLX</name>
<dbReference type="EMBL" id="JAETYZ010000028">
    <property type="protein sequence ID" value="MBL6236097.1"/>
    <property type="molecule type" value="Genomic_DNA"/>
</dbReference>
<proteinExistence type="predicted"/>
<organism evidence="1 2">
    <name type="scientific">Escherichia coli</name>
    <dbReference type="NCBI Taxonomy" id="562"/>
    <lineage>
        <taxon>Bacteria</taxon>
        <taxon>Pseudomonadati</taxon>
        <taxon>Pseudomonadota</taxon>
        <taxon>Gammaproteobacteria</taxon>
        <taxon>Enterobacterales</taxon>
        <taxon>Enterobacteriaceae</taxon>
        <taxon>Escherichia</taxon>
    </lineage>
</organism>
<sequence length="109" mass="12548">MSVLNFRNGTVSVGDVFVSSWGYEQTNVDFYQVVSLHGKTMVSVRKIRAEICGTECRLQSRKPVLSSFCGEPVKRKVFDYSDVPVIHIHECEHAWKRKPDEEHIFTTWG</sequence>
<gene>
    <name evidence="1" type="ORF">JNA65_19620</name>
</gene>
<evidence type="ECO:0000313" key="2">
    <source>
        <dbReference type="Proteomes" id="UP000615017"/>
    </source>
</evidence>
<accession>A0ABD4PG34</accession>
<reference evidence="1 2" key="1">
    <citation type="submission" date="2021-01" db="EMBL/GenBank/DDBJ databases">
        <title>Genomes of Escherichia coli STEC strains from raw meat-based diets for companion animals.</title>
        <authorList>
            <person name="Stevens M.J.A."/>
            <person name="Stephan R."/>
        </authorList>
    </citation>
    <scope>NUCLEOTIDE SEQUENCE [LARGE SCALE GENOMIC DNA]</scope>
    <source>
        <strain evidence="1 2">LSC1-58</strain>
    </source>
</reference>
<dbReference type="Proteomes" id="UP000615017">
    <property type="component" value="Unassembled WGS sequence"/>
</dbReference>